<keyword evidence="3" id="KW-1185">Reference proteome</keyword>
<evidence type="ECO:0000313" key="3">
    <source>
        <dbReference type="Proteomes" id="UP000694546"/>
    </source>
</evidence>
<feature type="region of interest" description="Disordered" evidence="1">
    <location>
        <begin position="28"/>
        <end position="51"/>
    </location>
</feature>
<evidence type="ECO:0000313" key="2">
    <source>
        <dbReference type="Ensembl" id="ENSGMOP00000060051.1"/>
    </source>
</evidence>
<organism evidence="2 3">
    <name type="scientific">Gadus morhua</name>
    <name type="common">Atlantic cod</name>
    <dbReference type="NCBI Taxonomy" id="8049"/>
    <lineage>
        <taxon>Eukaryota</taxon>
        <taxon>Metazoa</taxon>
        <taxon>Chordata</taxon>
        <taxon>Craniata</taxon>
        <taxon>Vertebrata</taxon>
        <taxon>Euteleostomi</taxon>
        <taxon>Actinopterygii</taxon>
        <taxon>Neopterygii</taxon>
        <taxon>Teleostei</taxon>
        <taxon>Neoteleostei</taxon>
        <taxon>Acanthomorphata</taxon>
        <taxon>Zeiogadaria</taxon>
        <taxon>Gadariae</taxon>
        <taxon>Gadiformes</taxon>
        <taxon>Gadoidei</taxon>
        <taxon>Gadidae</taxon>
        <taxon>Gadus</taxon>
    </lineage>
</organism>
<accession>A0A8C5CFK6</accession>
<dbReference type="AlphaFoldDB" id="A0A8C5CFK6"/>
<dbReference type="Ensembl" id="ENSGMOT00000031218.1">
    <property type="protein sequence ID" value="ENSGMOP00000060051.1"/>
    <property type="gene ID" value="ENSGMOG00000023353.1"/>
</dbReference>
<sequence length="80" mass="8341">MHHPPSASGRQTASTSCPLLLSVSPTLVQRTRWTPPGDEEGGGVSPPGFTPWALSPPGFTPWALCPPGFTPWALAPPAIL</sequence>
<dbReference type="Proteomes" id="UP000694546">
    <property type="component" value="Chromosome 6"/>
</dbReference>
<evidence type="ECO:0000256" key="1">
    <source>
        <dbReference type="SAM" id="MobiDB-lite"/>
    </source>
</evidence>
<name>A0A8C5CFK6_GADMO</name>
<reference evidence="2" key="1">
    <citation type="submission" date="2025-08" db="UniProtKB">
        <authorList>
            <consortium name="Ensembl"/>
        </authorList>
    </citation>
    <scope>IDENTIFICATION</scope>
</reference>
<protein>
    <submittedName>
        <fullName evidence="2">Uncharacterized protein</fullName>
    </submittedName>
</protein>
<proteinExistence type="predicted"/>
<reference evidence="2" key="2">
    <citation type="submission" date="2025-09" db="UniProtKB">
        <authorList>
            <consortium name="Ensembl"/>
        </authorList>
    </citation>
    <scope>IDENTIFICATION</scope>
</reference>